<proteinExistence type="predicted"/>
<comment type="caution">
    <text evidence="2">The sequence shown here is derived from an EMBL/GenBank/DDBJ whole genome shotgun (WGS) entry which is preliminary data.</text>
</comment>
<organism evidence="2 3">
    <name type="scientific">Peronospora matthiolae</name>
    <dbReference type="NCBI Taxonomy" id="2874970"/>
    <lineage>
        <taxon>Eukaryota</taxon>
        <taxon>Sar</taxon>
        <taxon>Stramenopiles</taxon>
        <taxon>Oomycota</taxon>
        <taxon>Peronosporomycetes</taxon>
        <taxon>Peronosporales</taxon>
        <taxon>Peronosporaceae</taxon>
        <taxon>Peronospora</taxon>
    </lineage>
</organism>
<feature type="compositionally biased region" description="Low complexity" evidence="1">
    <location>
        <begin position="30"/>
        <end position="55"/>
    </location>
</feature>
<evidence type="ECO:0000256" key="1">
    <source>
        <dbReference type="SAM" id="MobiDB-lite"/>
    </source>
</evidence>
<evidence type="ECO:0000313" key="2">
    <source>
        <dbReference type="EMBL" id="CAK7935309.1"/>
    </source>
</evidence>
<name>A0AAV1UQH0_9STRA</name>
<protein>
    <submittedName>
        <fullName evidence="2">Uncharacterized protein</fullName>
    </submittedName>
</protein>
<accession>A0AAV1UQH0</accession>
<dbReference type="AlphaFoldDB" id="A0AAV1UQH0"/>
<gene>
    <name evidence="2" type="ORF">PM001_LOCUS20459</name>
</gene>
<evidence type="ECO:0000313" key="3">
    <source>
        <dbReference type="Proteomes" id="UP001162060"/>
    </source>
</evidence>
<feature type="region of interest" description="Disordered" evidence="1">
    <location>
        <begin position="1"/>
        <end position="82"/>
    </location>
</feature>
<reference evidence="2" key="1">
    <citation type="submission" date="2024-01" db="EMBL/GenBank/DDBJ databases">
        <authorList>
            <person name="Webb A."/>
        </authorList>
    </citation>
    <scope>NUCLEOTIDE SEQUENCE</scope>
    <source>
        <strain evidence="2">Pm1</strain>
    </source>
</reference>
<dbReference type="Proteomes" id="UP001162060">
    <property type="component" value="Unassembled WGS sequence"/>
</dbReference>
<dbReference type="EMBL" id="CAKLBY020000221">
    <property type="protein sequence ID" value="CAK7935309.1"/>
    <property type="molecule type" value="Genomic_DNA"/>
</dbReference>
<sequence length="183" mass="20824">MVPPLPPPPPPPLFSHAGPVPPVPPPPMPRQLQLMMQQMQKRQPKLQHQPQQYQGGQRGRGRGGGRHAGRGRGGFIQPHPRPNREYALLQFQRKRGASDELRDASRFFLPSFLLDPWQALKCREGDRNCEGALDTQRKRGYTREKEGCVHDEQQVSRTVAKDGHGRVLFQPSFLEYPWMKIGA</sequence>
<feature type="compositionally biased region" description="Pro residues" evidence="1">
    <location>
        <begin position="1"/>
        <end position="29"/>
    </location>
</feature>
<feature type="compositionally biased region" description="Basic residues" evidence="1">
    <location>
        <begin position="59"/>
        <end position="70"/>
    </location>
</feature>